<feature type="domain" description="Amine oxidase" evidence="1">
    <location>
        <begin position="10"/>
        <end position="384"/>
    </location>
</feature>
<dbReference type="SUPFAM" id="SSF51905">
    <property type="entry name" value="FAD/NAD(P)-binding domain"/>
    <property type="match status" value="1"/>
</dbReference>
<protein>
    <submittedName>
        <fullName evidence="2">FAD-dependent oxidoreductase</fullName>
    </submittedName>
</protein>
<organism evidence="2 3">
    <name type="scientific">Rothia amarae</name>
    <dbReference type="NCBI Taxonomy" id="169480"/>
    <lineage>
        <taxon>Bacteria</taxon>
        <taxon>Bacillati</taxon>
        <taxon>Actinomycetota</taxon>
        <taxon>Actinomycetes</taxon>
        <taxon>Micrococcales</taxon>
        <taxon>Micrococcaceae</taxon>
        <taxon>Rothia</taxon>
    </lineage>
</organism>
<keyword evidence="3" id="KW-1185">Reference proteome</keyword>
<dbReference type="RefSeq" id="WP_190617716.1">
    <property type="nucleotide sequence ID" value="NZ_CP061538.1"/>
</dbReference>
<accession>A0A7H2BKC1</accession>
<dbReference type="AlphaFoldDB" id="A0A7H2BKC1"/>
<evidence type="ECO:0000313" key="3">
    <source>
        <dbReference type="Proteomes" id="UP000516421"/>
    </source>
</evidence>
<dbReference type="KEGG" id="rama:IDM48_01300"/>
<dbReference type="EMBL" id="CP061538">
    <property type="protein sequence ID" value="QNV40117.1"/>
    <property type="molecule type" value="Genomic_DNA"/>
</dbReference>
<dbReference type="PANTHER" id="PTHR42841">
    <property type="entry name" value="AMINE OXIDASE"/>
    <property type="match status" value="1"/>
</dbReference>
<name>A0A7H2BKC1_9MICC</name>
<evidence type="ECO:0000313" key="2">
    <source>
        <dbReference type="EMBL" id="QNV40117.1"/>
    </source>
</evidence>
<dbReference type="GO" id="GO:0016491">
    <property type="term" value="F:oxidoreductase activity"/>
    <property type="evidence" value="ECO:0007669"/>
    <property type="project" value="InterPro"/>
</dbReference>
<reference evidence="2 3" key="1">
    <citation type="submission" date="2020-09" db="EMBL/GenBank/DDBJ databases">
        <title>Investigation of environmental microbe.</title>
        <authorList>
            <person name="Ou Y."/>
            <person name="Kang Q."/>
        </authorList>
    </citation>
    <scope>NUCLEOTIDE SEQUENCE [LARGE SCALE GENOMIC DNA]</scope>
    <source>
        <strain evidence="2 3">KJZ-9</strain>
    </source>
</reference>
<evidence type="ECO:0000259" key="1">
    <source>
        <dbReference type="Pfam" id="PF01593"/>
    </source>
</evidence>
<gene>
    <name evidence="2" type="ORF">IDM48_01300</name>
</gene>
<dbReference type="Proteomes" id="UP000516421">
    <property type="component" value="Chromosome"/>
</dbReference>
<dbReference type="PRINTS" id="PR00420">
    <property type="entry name" value="RNGMNOXGNASE"/>
</dbReference>
<proteinExistence type="predicted"/>
<dbReference type="InterPro" id="IPR036188">
    <property type="entry name" value="FAD/NAD-bd_sf"/>
</dbReference>
<dbReference type="Pfam" id="PF01593">
    <property type="entry name" value="Amino_oxidase"/>
    <property type="match status" value="1"/>
</dbReference>
<sequence length="384" mass="40981">MNTIIIGAGISGLVAAQELKRQGTDFVIIEKSNRAGGRIASEKIEGFTCDVGFQLLNPAYPAARSQLNLKSLGLQAFDRGATVWHQGKQITLADPTRAPHNAGGLLHTLKGQDARAALEFLRVPSEITLADALDKSQFSPLMNRTIRTFLAAVVADEKLSCSVKFARDLMKYFVLGSPSLPAQGMEAIVKQLLEGVKESIRFNTAVEKINEAPAGVEVVCSDGSTLTANRVIVAADPLASSYLTGINKPATGALTTWWFATSTRPTESRYLHLDLSGQPLFNHTAVVSNIAPSYAPLGKHLVEVSATGLRNDDPQQIAARSAQILGADNADDWKLLTTHHIEHALPIIGADSNPVPKNNKMTLAGDIRHASIQGALASGRKAAN</sequence>
<dbReference type="Gene3D" id="3.50.50.60">
    <property type="entry name" value="FAD/NAD(P)-binding domain"/>
    <property type="match status" value="1"/>
</dbReference>
<dbReference type="InterPro" id="IPR002937">
    <property type="entry name" value="Amino_oxidase"/>
</dbReference>